<gene>
    <name evidence="2" type="ORF">Cni_G21296</name>
</gene>
<feature type="compositionally biased region" description="Basic and acidic residues" evidence="1">
    <location>
        <begin position="41"/>
        <end position="55"/>
    </location>
</feature>
<sequence length="142" mass="16135">MMCDTDNYLPEMNDNQSDDRHGEEDMPKPKRAKRKSNKQTTEIEKPARRSKKVPEKCNSSIEKSRKKKFPHATKRKRRQVNKVLLQTPEDELDPRQISIKDLIMLAEAKEGISNKAAAAVGKLFSNQRLTEKGCTAASLLLG</sequence>
<evidence type="ECO:0000313" key="2">
    <source>
        <dbReference type="EMBL" id="WOL12529.1"/>
    </source>
</evidence>
<organism evidence="2 3">
    <name type="scientific">Canna indica</name>
    <name type="common">Indian-shot</name>
    <dbReference type="NCBI Taxonomy" id="4628"/>
    <lineage>
        <taxon>Eukaryota</taxon>
        <taxon>Viridiplantae</taxon>
        <taxon>Streptophyta</taxon>
        <taxon>Embryophyta</taxon>
        <taxon>Tracheophyta</taxon>
        <taxon>Spermatophyta</taxon>
        <taxon>Magnoliopsida</taxon>
        <taxon>Liliopsida</taxon>
        <taxon>Zingiberales</taxon>
        <taxon>Cannaceae</taxon>
        <taxon>Canna</taxon>
    </lineage>
</organism>
<feature type="region of interest" description="Disordered" evidence="1">
    <location>
        <begin position="1"/>
        <end position="87"/>
    </location>
</feature>
<dbReference type="AlphaFoldDB" id="A0AAQ3KQG5"/>
<dbReference type="Proteomes" id="UP001327560">
    <property type="component" value="Chromosome 6"/>
</dbReference>
<feature type="compositionally biased region" description="Basic residues" evidence="1">
    <location>
        <begin position="64"/>
        <end position="80"/>
    </location>
</feature>
<evidence type="ECO:0000313" key="3">
    <source>
        <dbReference type="Proteomes" id="UP001327560"/>
    </source>
</evidence>
<proteinExistence type="predicted"/>
<reference evidence="2 3" key="1">
    <citation type="submission" date="2023-10" db="EMBL/GenBank/DDBJ databases">
        <title>Chromosome-scale genome assembly provides insights into flower coloration mechanisms of Canna indica.</title>
        <authorList>
            <person name="Li C."/>
        </authorList>
    </citation>
    <scope>NUCLEOTIDE SEQUENCE [LARGE SCALE GENOMIC DNA]</scope>
    <source>
        <tissue evidence="2">Flower</tissue>
    </source>
</reference>
<protein>
    <submittedName>
        <fullName evidence="2">Uncharacterized protein</fullName>
    </submittedName>
</protein>
<feature type="compositionally biased region" description="Basic and acidic residues" evidence="1">
    <location>
        <begin position="17"/>
        <end position="28"/>
    </location>
</feature>
<evidence type="ECO:0000256" key="1">
    <source>
        <dbReference type="SAM" id="MobiDB-lite"/>
    </source>
</evidence>
<keyword evidence="3" id="KW-1185">Reference proteome</keyword>
<dbReference type="EMBL" id="CP136895">
    <property type="protein sequence ID" value="WOL12529.1"/>
    <property type="molecule type" value="Genomic_DNA"/>
</dbReference>
<name>A0AAQ3KQG5_9LILI</name>
<accession>A0AAQ3KQG5</accession>